<keyword evidence="2" id="KW-1185">Reference proteome</keyword>
<evidence type="ECO:0000313" key="1">
    <source>
        <dbReference type="EMBL" id="QWM91103.2"/>
    </source>
</evidence>
<reference evidence="1 2" key="1">
    <citation type="submission" date="2021-04" db="EMBL/GenBank/DDBJ databases">
        <authorList>
            <person name="Shkoporov A.N."/>
            <person name="Stockdale S.R."/>
            <person name="Guerin E."/>
            <person name="Ross R.P."/>
            <person name="Hill C."/>
        </authorList>
    </citation>
    <scope>NUCLEOTIDE SEQUENCE [LARGE SCALE GENOMIC DNA]</scope>
    <source>
        <strain evidence="2">cr29_1</strain>
    </source>
</reference>
<name>A0AA49AHL0_9CAUD</name>
<organism evidence="1 2">
    <name type="scientific">uncultured phage cr29_1</name>
    <dbReference type="NCBI Taxonomy" id="2986418"/>
    <lineage>
        <taxon>Viruses</taxon>
        <taxon>Duplodnaviria</taxon>
        <taxon>Heunggongvirae</taxon>
        <taxon>Uroviricota</taxon>
        <taxon>Caudoviricetes</taxon>
        <taxon>Crassvirales</taxon>
        <taxon>Suoliviridae</taxon>
        <taxon>Oafivirinae</taxon>
        <taxon>Burzaovirus</taxon>
        <taxon>Burzaovirus intestinihominis</taxon>
    </lineage>
</organism>
<protein>
    <submittedName>
        <fullName evidence="1">Uncharacterized protein</fullName>
    </submittedName>
</protein>
<gene>
    <name evidence="1" type="primary">gp_76824</name>
</gene>
<dbReference type="EMBL" id="MZ130497">
    <property type="protein sequence ID" value="QWM91103.2"/>
    <property type="molecule type" value="Genomic_DNA"/>
</dbReference>
<accession>A0AA49AHL0</accession>
<dbReference type="Proteomes" id="UP000828009">
    <property type="component" value="Segment"/>
</dbReference>
<sequence length="113" mass="13211">MKITYKTNVLDIIRLVENNTPALWEKEYNNFPNTWGGVNALTKQVVKDLLVMINLPYSKELAGFIRYIVECPNTLRYSEYKRSLIGKTVEDVIFESEQLDQYQYAHLSQVNDC</sequence>
<evidence type="ECO:0000313" key="2">
    <source>
        <dbReference type="Proteomes" id="UP000828009"/>
    </source>
</evidence>
<proteinExistence type="predicted"/>